<gene>
    <name evidence="1" type="ORF">K1T71_004716</name>
</gene>
<reference evidence="1 2" key="1">
    <citation type="journal article" date="2021" name="Front. Genet.">
        <title>Chromosome-Level Genome Assembly Reveals Significant Gene Expansion in the Toll and IMD Signaling Pathways of Dendrolimus kikuchii.</title>
        <authorList>
            <person name="Zhou J."/>
            <person name="Wu P."/>
            <person name="Xiong Z."/>
            <person name="Liu N."/>
            <person name="Zhao N."/>
            <person name="Ji M."/>
            <person name="Qiu Y."/>
            <person name="Yang B."/>
        </authorList>
    </citation>
    <scope>NUCLEOTIDE SEQUENCE [LARGE SCALE GENOMIC DNA]</scope>
    <source>
        <strain evidence="1">Ann1</strain>
    </source>
</reference>
<keyword evidence="2" id="KW-1185">Reference proteome</keyword>
<proteinExistence type="predicted"/>
<protein>
    <submittedName>
        <fullName evidence="1">Uncharacterized protein</fullName>
    </submittedName>
</protein>
<evidence type="ECO:0000313" key="2">
    <source>
        <dbReference type="Proteomes" id="UP000824533"/>
    </source>
</evidence>
<evidence type="ECO:0000313" key="1">
    <source>
        <dbReference type="EMBL" id="KAJ0180125.1"/>
    </source>
</evidence>
<name>A0ACC1D8H3_9NEOP</name>
<sequence>MCDCAAEKERQKNSKGTQSDDEDTANQGGLSEAAGTWLPIVGGSALLMGLMAFLYKSMTNENGGTSGGFGWLLSFAKKNDKDNNDLNECPVHIQPKKRRWA</sequence>
<dbReference type="EMBL" id="CM034393">
    <property type="protein sequence ID" value="KAJ0180125.1"/>
    <property type="molecule type" value="Genomic_DNA"/>
</dbReference>
<dbReference type="Proteomes" id="UP000824533">
    <property type="component" value="Linkage Group LG07"/>
</dbReference>
<accession>A0ACC1D8H3</accession>
<organism evidence="1 2">
    <name type="scientific">Dendrolimus kikuchii</name>
    <dbReference type="NCBI Taxonomy" id="765133"/>
    <lineage>
        <taxon>Eukaryota</taxon>
        <taxon>Metazoa</taxon>
        <taxon>Ecdysozoa</taxon>
        <taxon>Arthropoda</taxon>
        <taxon>Hexapoda</taxon>
        <taxon>Insecta</taxon>
        <taxon>Pterygota</taxon>
        <taxon>Neoptera</taxon>
        <taxon>Endopterygota</taxon>
        <taxon>Lepidoptera</taxon>
        <taxon>Glossata</taxon>
        <taxon>Ditrysia</taxon>
        <taxon>Bombycoidea</taxon>
        <taxon>Lasiocampidae</taxon>
        <taxon>Dendrolimus</taxon>
    </lineage>
</organism>
<comment type="caution">
    <text evidence="1">The sequence shown here is derived from an EMBL/GenBank/DDBJ whole genome shotgun (WGS) entry which is preliminary data.</text>
</comment>